<reference evidence="3 4" key="1">
    <citation type="submission" date="2016-10" db="EMBL/GenBank/DDBJ databases">
        <authorList>
            <person name="Varghese N."/>
            <person name="Submissions S."/>
        </authorList>
    </citation>
    <scope>NUCLEOTIDE SEQUENCE [LARGE SCALE GENOMIC DNA]</scope>
    <source>
        <strain evidence="3 4">IAM 15147</strain>
    </source>
</reference>
<dbReference type="InterPro" id="IPR038404">
    <property type="entry name" value="TRAP_DctP_sf"/>
</dbReference>
<protein>
    <submittedName>
        <fullName evidence="3">TRAP-type C4-dicarboxylate transport system, substrate-binding protein</fullName>
    </submittedName>
</protein>
<dbReference type="PANTHER" id="PTHR33376">
    <property type="match status" value="1"/>
</dbReference>
<evidence type="ECO:0000313" key="3">
    <source>
        <dbReference type="EMBL" id="SFS00037.1"/>
    </source>
</evidence>
<evidence type="ECO:0000313" key="4">
    <source>
        <dbReference type="Proteomes" id="UP000198506"/>
    </source>
</evidence>
<evidence type="ECO:0000256" key="1">
    <source>
        <dbReference type="ARBA" id="ARBA00022729"/>
    </source>
</evidence>
<dbReference type="Proteomes" id="UP000198506">
    <property type="component" value="Unassembled WGS sequence"/>
</dbReference>
<feature type="region of interest" description="Disordered" evidence="2">
    <location>
        <begin position="25"/>
        <end position="45"/>
    </location>
</feature>
<dbReference type="RefSeq" id="WP_092915372.1">
    <property type="nucleotide sequence ID" value="NZ_FOZN01000001.1"/>
</dbReference>
<dbReference type="NCBIfam" id="NF037995">
    <property type="entry name" value="TRAP_S1"/>
    <property type="match status" value="1"/>
</dbReference>
<dbReference type="EMBL" id="FOZN01000001">
    <property type="protein sequence ID" value="SFS00037.1"/>
    <property type="molecule type" value="Genomic_DNA"/>
</dbReference>
<dbReference type="Gene3D" id="3.40.190.170">
    <property type="entry name" value="Bacterial extracellular solute-binding protein, family 7"/>
    <property type="match status" value="1"/>
</dbReference>
<accession>A0AA94HKH9</accession>
<dbReference type="AlphaFoldDB" id="A0AA94HKH9"/>
<proteinExistence type="predicted"/>
<dbReference type="PROSITE" id="PS51257">
    <property type="entry name" value="PROKAR_LIPOPROTEIN"/>
    <property type="match status" value="1"/>
</dbReference>
<organism evidence="3 4">
    <name type="scientific">Agrococcus baldri</name>
    <dbReference type="NCBI Taxonomy" id="153730"/>
    <lineage>
        <taxon>Bacteria</taxon>
        <taxon>Bacillati</taxon>
        <taxon>Actinomycetota</taxon>
        <taxon>Actinomycetes</taxon>
        <taxon>Micrococcales</taxon>
        <taxon>Microbacteriaceae</taxon>
        <taxon>Agrococcus</taxon>
    </lineage>
</organism>
<dbReference type="GO" id="GO:0055085">
    <property type="term" value="P:transmembrane transport"/>
    <property type="evidence" value="ECO:0007669"/>
    <property type="project" value="InterPro"/>
</dbReference>
<comment type="caution">
    <text evidence="3">The sequence shown here is derived from an EMBL/GenBank/DDBJ whole genome shotgun (WGS) entry which is preliminary data.</text>
</comment>
<dbReference type="PANTHER" id="PTHR33376:SF3">
    <property type="entry name" value="C4-DICARBOXYLATE-BINDING PROTEIN"/>
    <property type="match status" value="1"/>
</dbReference>
<gene>
    <name evidence="3" type="ORF">SAMN04487783_0412</name>
</gene>
<sequence>MKKKHLLVGTALVATAGLLLTGCSTSGGDSPEASNGEAASGETRTIRISTVNPPTSIDGQILEEVAATIQERSNGELVMEVFPAGQIGTTSDTAEQVANGEDLIAYMDASAIGQMGATDFNLLGGPFLFDSTEEVNNFLGSELFQEMSDQAAAEQGIRILSLGWTDGPRHIFANQPVPHPDDLAGIKLRTPPIDTWITTFDLLGAVPTEVANTETYSALEQGVVDAAEGPINGTYVQRWQEVATHVTLTGHFQTLIGFGISEALWQSLTEEQQQIISEEFIAGGERAQEQYAAEIESTMALMEEESGVEFHEADSDAYRERTAPFYEGNEELYEQVREAAQG</sequence>
<dbReference type="InterPro" id="IPR018389">
    <property type="entry name" value="DctP_fam"/>
</dbReference>
<dbReference type="Pfam" id="PF03480">
    <property type="entry name" value="DctP"/>
    <property type="match status" value="1"/>
</dbReference>
<keyword evidence="1" id="KW-0732">Signal</keyword>
<name>A0AA94HKH9_9MICO</name>
<evidence type="ECO:0000256" key="2">
    <source>
        <dbReference type="SAM" id="MobiDB-lite"/>
    </source>
</evidence>
<keyword evidence="4" id="KW-1185">Reference proteome</keyword>